<evidence type="ECO:0000259" key="5">
    <source>
        <dbReference type="Pfam" id="PF03976"/>
    </source>
</evidence>
<comment type="subunit">
    <text evidence="4">Homotetramer.</text>
</comment>
<evidence type="ECO:0000256" key="3">
    <source>
        <dbReference type="ARBA" id="ARBA00022777"/>
    </source>
</evidence>
<sequence>MGHKHHKKRAAEGAELDVETIDGAANAPMKRKAYEAALKPLHEELVHLQEWVKKEGLKVCIVFEGRDGAGKGGTIKAITERVSPRVFRVIALPAPSPREQSQMYVQRYLPHLPAAGEVVIFDRSWYNRAGVERVMGFCSDQQALEFLDAVPLVEKAMVKSGIILIKYWLEVSPEEQTRRLRARIEDDRKTWKLSPMDLKSYSRWYDYSRARDEMIAATDSEWAPWYCVRSDDKKRARLNVISHLLAQIPYEHLPREPVKLPRRQKAGHYQESDYPFRFVDERF</sequence>
<dbReference type="Gene3D" id="3.40.50.300">
    <property type="entry name" value="P-loop containing nucleotide triphosphate hydrolases"/>
    <property type="match status" value="1"/>
</dbReference>
<feature type="domain" description="Polyphosphate kinase-2-related" evidence="5">
    <location>
        <begin position="30"/>
        <end position="252"/>
    </location>
</feature>
<dbReference type="AlphaFoldDB" id="A0A317MS82"/>
<dbReference type="GO" id="GO:0008976">
    <property type="term" value="F:polyphosphate kinase activity"/>
    <property type="evidence" value="ECO:0007669"/>
    <property type="project" value="UniProtKB-UniRule"/>
</dbReference>
<dbReference type="InterPro" id="IPR016898">
    <property type="entry name" value="Polyphosphate_phosphotransfera"/>
</dbReference>
<dbReference type="EMBL" id="QGTJ01000009">
    <property type="protein sequence ID" value="PWV59900.1"/>
    <property type="molecule type" value="Genomic_DNA"/>
</dbReference>
<name>A0A317MS82_9GAMM</name>
<dbReference type="EC" id="2.7.4.-" evidence="4"/>
<comment type="similarity">
    <text evidence="1 4">Belongs to the polyphosphate kinase 2 (PPK2) family. Class I subfamily.</text>
</comment>
<evidence type="ECO:0000256" key="4">
    <source>
        <dbReference type="RuleBase" id="RU369062"/>
    </source>
</evidence>
<dbReference type="InterPro" id="IPR022486">
    <property type="entry name" value="PPK2_PA0141"/>
</dbReference>
<accession>A0A317MS82</accession>
<comment type="caution">
    <text evidence="6">The sequence shown here is derived from an EMBL/GenBank/DDBJ whole genome shotgun (WGS) entry which is preliminary data.</text>
</comment>
<dbReference type="NCBIfam" id="TIGR03707">
    <property type="entry name" value="PPK2_P_aer"/>
    <property type="match status" value="1"/>
</dbReference>
<reference evidence="6 7" key="1">
    <citation type="submission" date="2018-05" db="EMBL/GenBank/DDBJ databases">
        <title>Genomic Encyclopedia of Type Strains, Phase IV (KMG-IV): sequencing the most valuable type-strain genomes for metagenomic binning, comparative biology and taxonomic classification.</title>
        <authorList>
            <person name="Goeker M."/>
        </authorList>
    </citation>
    <scope>NUCLEOTIDE SEQUENCE [LARGE SCALE GENOMIC DNA]</scope>
    <source>
        <strain evidence="6 7">DSM 23606</strain>
    </source>
</reference>
<comment type="function">
    <text evidence="4">Uses inorganic polyphosphate (polyP) as a donor to convert GDP to GTP or ADP to ATP.</text>
</comment>
<dbReference type="InterPro" id="IPR022488">
    <property type="entry name" value="PPK2-related"/>
</dbReference>
<dbReference type="Proteomes" id="UP000246569">
    <property type="component" value="Unassembled WGS sequence"/>
</dbReference>
<dbReference type="PANTHER" id="PTHR34383:SF1">
    <property type="entry name" value="ADP-POLYPHOSPHATE PHOSPHOTRANSFERASE"/>
    <property type="match status" value="1"/>
</dbReference>
<dbReference type="SUPFAM" id="SSF52540">
    <property type="entry name" value="P-loop containing nucleoside triphosphate hydrolases"/>
    <property type="match status" value="1"/>
</dbReference>
<evidence type="ECO:0000313" key="7">
    <source>
        <dbReference type="Proteomes" id="UP000246569"/>
    </source>
</evidence>
<protein>
    <recommendedName>
        <fullName evidence="4">ADP/GDP-polyphosphate phosphotransferase</fullName>
        <ecNumber evidence="4">2.7.4.-</ecNumber>
    </recommendedName>
    <alternativeName>
        <fullName evidence="4">Polyphosphate kinase PPK2</fullName>
    </alternativeName>
</protein>
<keyword evidence="7" id="KW-1185">Reference proteome</keyword>
<dbReference type="GO" id="GO:0006793">
    <property type="term" value="P:phosphorus metabolic process"/>
    <property type="evidence" value="ECO:0007669"/>
    <property type="project" value="InterPro"/>
</dbReference>
<dbReference type="PIRSF" id="PIRSF028756">
    <property type="entry name" value="PPK2_prd"/>
    <property type="match status" value="1"/>
</dbReference>
<proteinExistence type="inferred from homology"/>
<organism evidence="6 7">
    <name type="scientific">Plasticicumulans acidivorans</name>
    <dbReference type="NCBI Taxonomy" id="886464"/>
    <lineage>
        <taxon>Bacteria</taxon>
        <taxon>Pseudomonadati</taxon>
        <taxon>Pseudomonadota</taxon>
        <taxon>Gammaproteobacteria</taxon>
        <taxon>Candidatus Competibacteraceae</taxon>
        <taxon>Plasticicumulans</taxon>
    </lineage>
</organism>
<evidence type="ECO:0000256" key="1">
    <source>
        <dbReference type="ARBA" id="ARBA00009924"/>
    </source>
</evidence>
<gene>
    <name evidence="6" type="ORF">C7443_109153</name>
</gene>
<evidence type="ECO:0000256" key="2">
    <source>
        <dbReference type="ARBA" id="ARBA00022679"/>
    </source>
</evidence>
<dbReference type="InterPro" id="IPR027417">
    <property type="entry name" value="P-loop_NTPase"/>
</dbReference>
<evidence type="ECO:0000313" key="6">
    <source>
        <dbReference type="EMBL" id="PWV59900.1"/>
    </source>
</evidence>
<dbReference type="Pfam" id="PF03976">
    <property type="entry name" value="PPK2"/>
    <property type="match status" value="1"/>
</dbReference>
<keyword evidence="3 4" id="KW-0418">Kinase</keyword>
<dbReference type="PANTHER" id="PTHR34383">
    <property type="entry name" value="POLYPHOSPHATE:AMP PHOSPHOTRANSFERASE-RELATED"/>
    <property type="match status" value="1"/>
</dbReference>
<keyword evidence="2 4" id="KW-0808">Transferase</keyword>